<organism evidence="4 5">
    <name type="scientific">Intoshia linei</name>
    <dbReference type="NCBI Taxonomy" id="1819745"/>
    <lineage>
        <taxon>Eukaryota</taxon>
        <taxon>Metazoa</taxon>
        <taxon>Spiralia</taxon>
        <taxon>Lophotrochozoa</taxon>
        <taxon>Mesozoa</taxon>
        <taxon>Orthonectida</taxon>
        <taxon>Rhopaluridae</taxon>
        <taxon>Intoshia</taxon>
    </lineage>
</organism>
<comment type="similarity">
    <text evidence="1 2">Belongs to the serpin family.</text>
</comment>
<comment type="caution">
    <text evidence="4">The sequence shown here is derived from an EMBL/GenBank/DDBJ whole genome shotgun (WGS) entry which is preliminary data.</text>
</comment>
<evidence type="ECO:0000313" key="5">
    <source>
        <dbReference type="Proteomes" id="UP000078046"/>
    </source>
</evidence>
<dbReference type="Gene3D" id="3.30.497.10">
    <property type="entry name" value="Antithrombin, subunit I, domain 2"/>
    <property type="match status" value="1"/>
</dbReference>
<sequence length="271" mass="32408">MSKLLCGDEKHIEKIKELENNTKNVESIIKRPLNNNYEFQVINKIYVSFDYVINKNYIHNLTVHGFDNNLIERINFYKNDHAIKSINEYIFNATNRRISQFLLLENITSDAKLVLVNMLNFSCRFKIPFSEENTTTYSFLRRNGTYTRLKTMFVENYFYYVSSKTWDMVEIPLEVEQFTLLIALPKQNIDINQEQINEYFEENKYFNLLQLYLPRFNVSNCIDYAPYQDDKFNISNNSQISHELKLTNFFQHNEVSINEHGKALQKVKNYQ</sequence>
<dbReference type="Gene3D" id="2.30.39.10">
    <property type="entry name" value="Alpha-1-antitrypsin, domain 1"/>
    <property type="match status" value="1"/>
</dbReference>
<dbReference type="PANTHER" id="PTHR11461:SF211">
    <property type="entry name" value="GH10112P-RELATED"/>
    <property type="match status" value="1"/>
</dbReference>
<dbReference type="Proteomes" id="UP000078046">
    <property type="component" value="Unassembled WGS sequence"/>
</dbReference>
<dbReference type="SUPFAM" id="SSF56574">
    <property type="entry name" value="Serpins"/>
    <property type="match status" value="1"/>
</dbReference>
<dbReference type="Pfam" id="PF00079">
    <property type="entry name" value="Serpin"/>
    <property type="match status" value="1"/>
</dbReference>
<gene>
    <name evidence="4" type="ORF">A3Q56_06226</name>
</gene>
<protein>
    <recommendedName>
        <fullName evidence="3">Serpin domain-containing protein</fullName>
    </recommendedName>
</protein>
<dbReference type="GO" id="GO:0004867">
    <property type="term" value="F:serine-type endopeptidase inhibitor activity"/>
    <property type="evidence" value="ECO:0007669"/>
    <property type="project" value="InterPro"/>
</dbReference>
<evidence type="ECO:0000256" key="2">
    <source>
        <dbReference type="RuleBase" id="RU000411"/>
    </source>
</evidence>
<name>A0A177AVH8_9BILA</name>
<reference evidence="4 5" key="1">
    <citation type="submission" date="2016-04" db="EMBL/GenBank/DDBJ databases">
        <title>The genome of Intoshia linei affirms orthonectids as highly simplified spiralians.</title>
        <authorList>
            <person name="Mikhailov K.V."/>
            <person name="Slusarev G.S."/>
            <person name="Nikitin M.A."/>
            <person name="Logacheva M.D."/>
            <person name="Penin A."/>
            <person name="Aleoshin V."/>
            <person name="Panchin Y.V."/>
        </authorList>
    </citation>
    <scope>NUCLEOTIDE SEQUENCE [LARGE SCALE GENOMIC DNA]</scope>
    <source>
        <strain evidence="4">Intl2013</strain>
        <tissue evidence="4">Whole animal</tissue>
    </source>
</reference>
<keyword evidence="5" id="KW-1185">Reference proteome</keyword>
<dbReference type="EMBL" id="LWCA01001062">
    <property type="protein sequence ID" value="OAF66017.1"/>
    <property type="molecule type" value="Genomic_DNA"/>
</dbReference>
<evidence type="ECO:0000313" key="4">
    <source>
        <dbReference type="EMBL" id="OAF66017.1"/>
    </source>
</evidence>
<evidence type="ECO:0000256" key="1">
    <source>
        <dbReference type="ARBA" id="ARBA00009500"/>
    </source>
</evidence>
<dbReference type="AlphaFoldDB" id="A0A177AVH8"/>
<dbReference type="InterPro" id="IPR036186">
    <property type="entry name" value="Serpin_sf"/>
</dbReference>
<dbReference type="PANTHER" id="PTHR11461">
    <property type="entry name" value="SERINE PROTEASE INHIBITOR, SERPIN"/>
    <property type="match status" value="1"/>
</dbReference>
<dbReference type="SMART" id="SM00093">
    <property type="entry name" value="SERPIN"/>
    <property type="match status" value="1"/>
</dbReference>
<evidence type="ECO:0000259" key="3">
    <source>
        <dbReference type="SMART" id="SM00093"/>
    </source>
</evidence>
<dbReference type="OrthoDB" id="6099233at2759"/>
<dbReference type="InterPro" id="IPR042178">
    <property type="entry name" value="Serpin_sf_1"/>
</dbReference>
<dbReference type="InterPro" id="IPR023796">
    <property type="entry name" value="Serpin_dom"/>
</dbReference>
<accession>A0A177AVH8</accession>
<feature type="domain" description="Serpin" evidence="3">
    <location>
        <begin position="1"/>
        <end position="270"/>
    </location>
</feature>
<dbReference type="InterPro" id="IPR042185">
    <property type="entry name" value="Serpin_sf_2"/>
</dbReference>
<dbReference type="GO" id="GO:0005615">
    <property type="term" value="C:extracellular space"/>
    <property type="evidence" value="ECO:0007669"/>
    <property type="project" value="InterPro"/>
</dbReference>
<proteinExistence type="inferred from homology"/>
<dbReference type="InterPro" id="IPR000215">
    <property type="entry name" value="Serpin_fam"/>
</dbReference>